<dbReference type="GO" id="GO:0044550">
    <property type="term" value="P:secondary metabolite biosynthetic process"/>
    <property type="evidence" value="ECO:0007669"/>
    <property type="project" value="UniProtKB-ARBA"/>
</dbReference>
<keyword evidence="3" id="KW-0596">Phosphopantetheine</keyword>
<keyword evidence="7" id="KW-1185">Reference proteome</keyword>
<dbReference type="InterPro" id="IPR029058">
    <property type="entry name" value="AB_hydrolase_fold"/>
</dbReference>
<dbReference type="InterPro" id="IPR020845">
    <property type="entry name" value="AMP-binding_CS"/>
</dbReference>
<dbReference type="Gene3D" id="3.40.50.1820">
    <property type="entry name" value="alpha/beta hydrolase"/>
    <property type="match status" value="1"/>
</dbReference>
<evidence type="ECO:0000313" key="6">
    <source>
        <dbReference type="EMBL" id="QJW88007.1"/>
    </source>
</evidence>
<dbReference type="FunFam" id="3.30.300.30:FF:000010">
    <property type="entry name" value="Enterobactin synthetase component F"/>
    <property type="match status" value="1"/>
</dbReference>
<dbReference type="GO" id="GO:0031177">
    <property type="term" value="F:phosphopantetheine binding"/>
    <property type="evidence" value="ECO:0007669"/>
    <property type="project" value="InterPro"/>
</dbReference>
<evidence type="ECO:0000313" key="7">
    <source>
        <dbReference type="Proteomes" id="UP000502756"/>
    </source>
</evidence>
<sequence length="1345" mass="150767">MEATSLYTVTTIDFDPFAGPELLYVAPSTEPQREVWTACQLGGDDANRAYNESISLRFTGALDAHKMEEALRALLNRHEALRSAFSADGKQLCIFKEIPLDLRLLDFSADTPEVASEQVAAYVNEDALFRFDLLRGPLFKAGLLKVSTQTHYLVLTAHHIICDGWSMGVIMQDLGKLYSDYVQNRVSTLASAPTFRQYAEEQRRLVADKTHKQTEAYWVDQYKANVPVVDLPTDFNRPALRTYTSDRLDYTLDRSLVTQLKTLGVQAGCSFVTTLLSAFMVFLHRLTNQEDLIVGLPAAGQSDTGHYRLVGHCVNLLPIQSRFLGSRSFAEFLNVHKNTIYDAYEHQQLTFGSLLKALKIPRDASRVPLVPVVFNIDMGVSDGVHFAGLDFQLISNPRAFENFELFLNATGSEKDLTLEWSYNTQLFKATTIDRFMTGFEELLREIVAAPSLPLNHLATSWQSLPDAIEPADLVTSTAHRTIIDLFEEQVRKTPENIAVSDNSQRITYRELNTKANQLAHYLRKRGVREETLVPMCISRSLEMIIGILGILKAGGAYVPIDPDYPEERIQFMLADTASGLIITDTIGAARLTSLEKDVDIVRLDSDWSAIQLEPTEAPLIAVTARTLAYVIYTSGSTGRPKGVLSEHTNVVSLFEASAHIFNFSATDVWTMFHSYCFDFSVWEMYGALFYGGRVVIVPSLVAKDARLFGKLLKDEGVTVLSQTPSHFYMLSDYLLGKLETLPLRYVILGGEALNPGKLRPWKKVYENCQLINIYGPTETTIYVTCQEMDWPQIQSNRSVIGKPIPNLAAYVLDGQQQKLPVGVMGELYIAGAGLARGYLNRPELTAERFIDNPFSNQPGSKLYRTGDLAKWLPDGTLEYLGRIDEQVKIRGYRIELGEIESVLLQCPGVRHSVVVAKERVGGDKRLVAYVVTEGDFNKPEIIRFLQSKLPEYMIPQLIMPLPAIPLTSNGKVDKKQLPNPDMTESVDNDFAAPANATEALLVRIWSDLLQVETVSTTANFFELGGHSLIAIRFVTLLEKETGKQLPISTLFEYPTIQKVALLIDQKRKVKSWKSLVAIKASGQKIPIYIVHGGGLNVLNFSSMVSHLDPEQPVYGFQALGLDGIDKPLEDMQAIASFYVNELLEQNPEGPYVLAGYSFGGYIAVEMARLLKEMSKPVKMLALFDTEAEMSSFQRLLVETPRRKVIKQFWKLFWLTRSLVNEPVKTIDYQIRHAKRQLNNIKASLDSANKQSESEGALQLIDQINYKHEQALGRYVLKPYEGGVHVFKATNRPYFYGDYQDLGWKRYALGGVSVFDVPGTHLSMFTPPYDQEFARVLQNALDTCSG</sequence>
<dbReference type="EMBL" id="CP053435">
    <property type="protein sequence ID" value="QJW88007.1"/>
    <property type="molecule type" value="Genomic_DNA"/>
</dbReference>
<dbReference type="InterPro" id="IPR023213">
    <property type="entry name" value="CAT-like_dom_sf"/>
</dbReference>
<dbReference type="GO" id="GO:0043041">
    <property type="term" value="P:amino acid activation for nonribosomal peptide biosynthetic process"/>
    <property type="evidence" value="ECO:0007669"/>
    <property type="project" value="TreeGrafter"/>
</dbReference>
<evidence type="ECO:0000256" key="4">
    <source>
        <dbReference type="ARBA" id="ARBA00022553"/>
    </source>
</evidence>
<feature type="domain" description="Carrier" evidence="5">
    <location>
        <begin position="992"/>
        <end position="1067"/>
    </location>
</feature>
<dbReference type="Gene3D" id="3.30.559.30">
    <property type="entry name" value="Nonribosomal peptide synthetase, condensation domain"/>
    <property type="match status" value="1"/>
</dbReference>
<dbReference type="GO" id="GO:0005829">
    <property type="term" value="C:cytosol"/>
    <property type="evidence" value="ECO:0007669"/>
    <property type="project" value="TreeGrafter"/>
</dbReference>
<dbReference type="KEGG" id="stae:HNV11_00775"/>
<dbReference type="InterPro" id="IPR009081">
    <property type="entry name" value="PP-bd_ACP"/>
</dbReference>
<dbReference type="Gene3D" id="2.30.38.10">
    <property type="entry name" value="Luciferase, Domain 3"/>
    <property type="match status" value="1"/>
</dbReference>
<dbReference type="Pfam" id="PF00668">
    <property type="entry name" value="Condensation"/>
    <property type="match status" value="1"/>
</dbReference>
<name>A0A6M5XZK5_9BACT</name>
<dbReference type="FunFam" id="3.40.50.980:FF:000002">
    <property type="entry name" value="Enterobactin synthetase component F"/>
    <property type="match status" value="1"/>
</dbReference>
<dbReference type="InterPro" id="IPR025110">
    <property type="entry name" value="AMP-bd_C"/>
</dbReference>
<dbReference type="SMART" id="SM00823">
    <property type="entry name" value="PKS_PP"/>
    <property type="match status" value="1"/>
</dbReference>
<dbReference type="CDD" id="cd19531">
    <property type="entry name" value="LCL_NRPS-like"/>
    <property type="match status" value="1"/>
</dbReference>
<dbReference type="Gene3D" id="3.30.300.30">
    <property type="match status" value="1"/>
</dbReference>
<proteinExistence type="inferred from homology"/>
<dbReference type="FunFam" id="2.30.38.10:FF:000001">
    <property type="entry name" value="Non-ribosomal peptide synthetase PvdI"/>
    <property type="match status" value="1"/>
</dbReference>
<dbReference type="FunFam" id="1.10.1200.10:FF:000005">
    <property type="entry name" value="Nonribosomal peptide synthetase 1"/>
    <property type="match status" value="1"/>
</dbReference>
<dbReference type="Pfam" id="PF00975">
    <property type="entry name" value="Thioesterase"/>
    <property type="match status" value="1"/>
</dbReference>
<dbReference type="CDD" id="cd17643">
    <property type="entry name" value="A_NRPS_Cytc1-like"/>
    <property type="match status" value="1"/>
</dbReference>
<dbReference type="FunFam" id="3.40.50.980:FF:000001">
    <property type="entry name" value="Non-ribosomal peptide synthetase"/>
    <property type="match status" value="1"/>
</dbReference>
<dbReference type="PANTHER" id="PTHR45527:SF14">
    <property type="entry name" value="PLIPASTATIN SYNTHASE SUBUNIT B"/>
    <property type="match status" value="1"/>
</dbReference>
<evidence type="ECO:0000259" key="5">
    <source>
        <dbReference type="PROSITE" id="PS50075"/>
    </source>
</evidence>
<keyword evidence="4" id="KW-0597">Phosphoprotein</keyword>
<dbReference type="InterPro" id="IPR036736">
    <property type="entry name" value="ACP-like_sf"/>
</dbReference>
<dbReference type="SUPFAM" id="SSF56801">
    <property type="entry name" value="Acetyl-CoA synthetase-like"/>
    <property type="match status" value="1"/>
</dbReference>
<dbReference type="InterPro" id="IPR000873">
    <property type="entry name" value="AMP-dep_synth/lig_dom"/>
</dbReference>
<dbReference type="RefSeq" id="WP_171737839.1">
    <property type="nucleotide sequence ID" value="NZ_CP053435.1"/>
</dbReference>
<comment type="cofactor">
    <cofactor evidence="1">
        <name>pantetheine 4'-phosphate</name>
        <dbReference type="ChEBI" id="CHEBI:47942"/>
    </cofactor>
</comment>
<evidence type="ECO:0000256" key="1">
    <source>
        <dbReference type="ARBA" id="ARBA00001957"/>
    </source>
</evidence>
<dbReference type="FunFam" id="3.40.50.12780:FF:000012">
    <property type="entry name" value="Non-ribosomal peptide synthetase"/>
    <property type="match status" value="1"/>
</dbReference>
<dbReference type="SUPFAM" id="SSF47336">
    <property type="entry name" value="ACP-like"/>
    <property type="match status" value="1"/>
</dbReference>
<dbReference type="Gene3D" id="3.30.559.10">
    <property type="entry name" value="Chloramphenicol acetyltransferase-like domain"/>
    <property type="match status" value="1"/>
</dbReference>
<evidence type="ECO:0000256" key="3">
    <source>
        <dbReference type="ARBA" id="ARBA00022450"/>
    </source>
</evidence>
<accession>A0A6M5XZK5</accession>
<dbReference type="PROSITE" id="PS00455">
    <property type="entry name" value="AMP_BINDING"/>
    <property type="match status" value="1"/>
</dbReference>
<dbReference type="Pfam" id="PF13193">
    <property type="entry name" value="AMP-binding_C"/>
    <property type="match status" value="1"/>
</dbReference>
<dbReference type="InterPro" id="IPR020806">
    <property type="entry name" value="PKS_PP-bd"/>
</dbReference>
<reference evidence="6 7" key="1">
    <citation type="submission" date="2020-05" db="EMBL/GenBank/DDBJ databases">
        <title>Genome sequencing of Spirosoma sp. TS118.</title>
        <authorList>
            <person name="Lee J.-H."/>
            <person name="Jeong S."/>
            <person name="Zhao L."/>
            <person name="Jung J.-H."/>
            <person name="Kim M.-K."/>
            <person name="Lim S."/>
        </authorList>
    </citation>
    <scope>NUCLEOTIDE SEQUENCE [LARGE SCALE GENOMIC DNA]</scope>
    <source>
        <strain evidence="6 7">TS118</strain>
    </source>
</reference>
<dbReference type="Gene3D" id="3.40.50.980">
    <property type="match status" value="2"/>
</dbReference>
<dbReference type="Pfam" id="PF00501">
    <property type="entry name" value="AMP-binding"/>
    <property type="match status" value="1"/>
</dbReference>
<comment type="similarity">
    <text evidence="2">Belongs to the ATP-dependent AMP-binding enzyme family.</text>
</comment>
<dbReference type="GO" id="GO:0003824">
    <property type="term" value="F:catalytic activity"/>
    <property type="evidence" value="ECO:0007669"/>
    <property type="project" value="InterPro"/>
</dbReference>
<organism evidence="6 7">
    <name type="scientific">Spirosoma taeanense</name>
    <dbReference type="NCBI Taxonomy" id="2735870"/>
    <lineage>
        <taxon>Bacteria</taxon>
        <taxon>Pseudomonadati</taxon>
        <taxon>Bacteroidota</taxon>
        <taxon>Cytophagia</taxon>
        <taxon>Cytophagales</taxon>
        <taxon>Cytophagaceae</taxon>
        <taxon>Spirosoma</taxon>
    </lineage>
</organism>
<dbReference type="InterPro" id="IPR010071">
    <property type="entry name" value="AA_adenyl_dom"/>
</dbReference>
<dbReference type="Proteomes" id="UP000502756">
    <property type="component" value="Chromosome"/>
</dbReference>
<dbReference type="InterPro" id="IPR001031">
    <property type="entry name" value="Thioesterase"/>
</dbReference>
<gene>
    <name evidence="6" type="ORF">HNV11_00775</name>
</gene>
<dbReference type="SUPFAM" id="SSF53474">
    <property type="entry name" value="alpha/beta-Hydrolases"/>
    <property type="match status" value="1"/>
</dbReference>
<dbReference type="Pfam" id="PF00550">
    <property type="entry name" value="PP-binding"/>
    <property type="match status" value="1"/>
</dbReference>
<dbReference type="PROSITE" id="PS50075">
    <property type="entry name" value="CARRIER"/>
    <property type="match status" value="1"/>
</dbReference>
<dbReference type="PANTHER" id="PTHR45527">
    <property type="entry name" value="NONRIBOSOMAL PEPTIDE SYNTHETASE"/>
    <property type="match status" value="1"/>
</dbReference>
<evidence type="ECO:0000256" key="2">
    <source>
        <dbReference type="ARBA" id="ARBA00006432"/>
    </source>
</evidence>
<dbReference type="Gene3D" id="1.10.1200.10">
    <property type="entry name" value="ACP-like"/>
    <property type="match status" value="1"/>
</dbReference>
<protein>
    <submittedName>
        <fullName evidence="6">Amino acid adenylation domain-containing protein</fullName>
    </submittedName>
</protein>
<dbReference type="InterPro" id="IPR045851">
    <property type="entry name" value="AMP-bd_C_sf"/>
</dbReference>
<dbReference type="InterPro" id="IPR001242">
    <property type="entry name" value="Condensation_dom"/>
</dbReference>
<dbReference type="NCBIfam" id="TIGR01733">
    <property type="entry name" value="AA-adenyl-dom"/>
    <property type="match status" value="1"/>
</dbReference>
<dbReference type="SUPFAM" id="SSF52777">
    <property type="entry name" value="CoA-dependent acyltransferases"/>
    <property type="match status" value="2"/>
</dbReference>